<evidence type="ECO:0000313" key="14">
    <source>
        <dbReference type="Proteomes" id="UP000826513"/>
    </source>
</evidence>
<feature type="transmembrane region" description="Helical" evidence="8">
    <location>
        <begin position="140"/>
        <end position="160"/>
    </location>
</feature>
<reference evidence="11 13" key="1">
    <citation type="submission" date="2019-04" db="EMBL/GenBank/DDBJ databases">
        <title>Complete genome sequence of Agrobacterium larrymoorei CFBP5473.</title>
        <authorList>
            <person name="Haryono M."/>
            <person name="Chou L."/>
            <person name="Lin Y.-C."/>
            <person name="Lai E.-M."/>
            <person name="Kuo C.-H."/>
        </authorList>
    </citation>
    <scope>NUCLEOTIDE SEQUENCE [LARGE SCALE GENOMIC DNA]</scope>
    <source>
        <strain evidence="11 13">CFBP5473</strain>
    </source>
</reference>
<dbReference type="OrthoDB" id="9804259at2"/>
<evidence type="ECO:0000256" key="5">
    <source>
        <dbReference type="ARBA" id="ARBA00022840"/>
    </source>
</evidence>
<accession>A0A4D7DMQ8</accession>
<dbReference type="EMBL" id="CP039691">
    <property type="protein sequence ID" value="QCI98205.1"/>
    <property type="molecule type" value="Genomic_DNA"/>
</dbReference>
<feature type="domain" description="ABC transporter" evidence="9">
    <location>
        <begin position="342"/>
        <end position="559"/>
    </location>
</feature>
<comment type="subcellular location">
    <subcellularLocation>
        <location evidence="1">Cell membrane</location>
        <topology evidence="1">Multi-pass membrane protein</topology>
    </subcellularLocation>
</comment>
<dbReference type="PROSITE" id="PS50893">
    <property type="entry name" value="ABC_TRANSPORTER_2"/>
    <property type="match status" value="1"/>
</dbReference>
<dbReference type="PROSITE" id="PS00211">
    <property type="entry name" value="ABC_TRANSPORTER_1"/>
    <property type="match status" value="1"/>
</dbReference>
<keyword evidence="6 8" id="KW-1133">Transmembrane helix</keyword>
<dbReference type="PANTHER" id="PTHR43394:SF1">
    <property type="entry name" value="ATP-BINDING CASSETTE SUB-FAMILY B MEMBER 10, MITOCHONDRIAL"/>
    <property type="match status" value="1"/>
</dbReference>
<gene>
    <name evidence="11" type="ORF">CFBP5473_09980</name>
    <name evidence="12" type="ORF">J5285_09740</name>
</gene>
<dbReference type="InterPro" id="IPR039421">
    <property type="entry name" value="Type_1_exporter"/>
</dbReference>
<evidence type="ECO:0000313" key="13">
    <source>
        <dbReference type="Proteomes" id="UP000298545"/>
    </source>
</evidence>
<evidence type="ECO:0000256" key="3">
    <source>
        <dbReference type="ARBA" id="ARBA00022692"/>
    </source>
</evidence>
<sequence length="564" mass="62379">MFKDYKIAFKPLAQIYRDDLGTAWRSIALLTGVIFTGALLSVSGPYVFSRIIDDVPKEPGRWIAAFSLYAILAALSTGIQRSTQYLAVIHSERLEYVATTRFFERITRKKPSFFTDHNPAEIQQAQTQGASAASILMQIVLIYFVPGFATFLFSTIMLGAAISPEIILIVLCYGVAFIGLTLASNRFTNRYLEKAIDAGQQNAGFVGNAISMIEPLRHTRSTAWMQQRFADSAGSIYENWRLYSLRRIGFVATISLALGAQLLISFYLLFPRYDQGTLSVGDIVLFNTLLLQLNIPFEMIGQSIGEAMRSLARFMPCARMWGAPEELDEAVTDLPVARPERVELQNVGYRYENGRGVEGVSFTATPGRLTFITGETGSGKSTLFKLLQKNMAPEKGSILIDGVDLKDIGKDQWFSVVGIVPQEIQLLNDSLRTNIVLGRPHDEQRLRKTAEQAAILKRIEGMTDGFDTIVGERGLKLSGGERQRIAIARALYGAPSILLLDEASSALDEETEREIMDQLRKVDADLTIIAITHRQSSIQLEDQVVTLKAGEGSDSVSELPPLSP</sequence>
<feature type="transmembrane region" description="Helical" evidence="8">
    <location>
        <begin position="248"/>
        <end position="270"/>
    </location>
</feature>
<dbReference type="InterPro" id="IPR036640">
    <property type="entry name" value="ABC1_TM_sf"/>
</dbReference>
<dbReference type="InterPro" id="IPR027417">
    <property type="entry name" value="P-loop_NTPase"/>
</dbReference>
<evidence type="ECO:0000313" key="11">
    <source>
        <dbReference type="EMBL" id="QCI98205.1"/>
    </source>
</evidence>
<evidence type="ECO:0000313" key="12">
    <source>
        <dbReference type="EMBL" id="QYA06342.1"/>
    </source>
</evidence>
<evidence type="ECO:0000256" key="1">
    <source>
        <dbReference type="ARBA" id="ARBA00004651"/>
    </source>
</evidence>
<dbReference type="Pfam" id="PF00664">
    <property type="entry name" value="ABC_membrane"/>
    <property type="match status" value="1"/>
</dbReference>
<evidence type="ECO:0000256" key="6">
    <source>
        <dbReference type="ARBA" id="ARBA00022989"/>
    </source>
</evidence>
<keyword evidence="5 11" id="KW-0067">ATP-binding</keyword>
<dbReference type="Gene3D" id="3.40.50.300">
    <property type="entry name" value="P-loop containing nucleotide triphosphate hydrolases"/>
    <property type="match status" value="1"/>
</dbReference>
<evidence type="ECO:0000256" key="4">
    <source>
        <dbReference type="ARBA" id="ARBA00022741"/>
    </source>
</evidence>
<proteinExistence type="inferred from homology"/>
<dbReference type="PANTHER" id="PTHR43394">
    <property type="entry name" value="ATP-DEPENDENT PERMEASE MDL1, MITOCHONDRIAL"/>
    <property type="match status" value="1"/>
</dbReference>
<dbReference type="Pfam" id="PF00005">
    <property type="entry name" value="ABC_tran"/>
    <property type="match status" value="1"/>
</dbReference>
<dbReference type="InterPro" id="IPR003439">
    <property type="entry name" value="ABC_transporter-like_ATP-bd"/>
</dbReference>
<dbReference type="SUPFAM" id="SSF52540">
    <property type="entry name" value="P-loop containing nucleoside triphosphate hydrolases"/>
    <property type="match status" value="1"/>
</dbReference>
<evidence type="ECO:0000259" key="10">
    <source>
        <dbReference type="PROSITE" id="PS50929"/>
    </source>
</evidence>
<dbReference type="Proteomes" id="UP000298545">
    <property type="component" value="Chromosome circular"/>
</dbReference>
<evidence type="ECO:0000256" key="8">
    <source>
        <dbReference type="SAM" id="Phobius"/>
    </source>
</evidence>
<keyword evidence="14" id="KW-1185">Reference proteome</keyword>
<dbReference type="AlphaFoldDB" id="A0A4D7DMQ8"/>
<dbReference type="InterPro" id="IPR011527">
    <property type="entry name" value="ABC1_TM_dom"/>
</dbReference>
<dbReference type="GO" id="GO:0005886">
    <property type="term" value="C:plasma membrane"/>
    <property type="evidence" value="ECO:0007669"/>
    <property type="project" value="UniProtKB-SubCell"/>
</dbReference>
<keyword evidence="4" id="KW-0547">Nucleotide-binding</keyword>
<dbReference type="Proteomes" id="UP000826513">
    <property type="component" value="Chromosome 1"/>
</dbReference>
<dbReference type="KEGG" id="alf:CFBP5473_09980"/>
<dbReference type="Gene3D" id="1.20.1560.10">
    <property type="entry name" value="ABC transporter type 1, transmembrane domain"/>
    <property type="match status" value="1"/>
</dbReference>
<feature type="transmembrane region" description="Helical" evidence="8">
    <location>
        <begin position="166"/>
        <end position="184"/>
    </location>
</feature>
<dbReference type="RefSeq" id="WP_027675881.1">
    <property type="nucleotide sequence ID" value="NZ_CP039691.1"/>
</dbReference>
<name>A0A4D7DMQ8_9HYPH</name>
<organism evidence="11 13">
    <name type="scientific">Agrobacterium larrymoorei</name>
    <dbReference type="NCBI Taxonomy" id="160699"/>
    <lineage>
        <taxon>Bacteria</taxon>
        <taxon>Pseudomonadati</taxon>
        <taxon>Pseudomonadota</taxon>
        <taxon>Alphaproteobacteria</taxon>
        <taxon>Hyphomicrobiales</taxon>
        <taxon>Rhizobiaceae</taxon>
        <taxon>Rhizobium/Agrobacterium group</taxon>
        <taxon>Agrobacterium</taxon>
    </lineage>
</organism>
<keyword evidence="7 8" id="KW-0472">Membrane</keyword>
<dbReference type="EMBL" id="CP072167">
    <property type="protein sequence ID" value="QYA06342.1"/>
    <property type="molecule type" value="Genomic_DNA"/>
</dbReference>
<feature type="domain" description="ABC transmembrane type-1" evidence="10">
    <location>
        <begin position="28"/>
        <end position="309"/>
    </location>
</feature>
<feature type="transmembrane region" description="Helical" evidence="8">
    <location>
        <begin position="60"/>
        <end position="79"/>
    </location>
</feature>
<dbReference type="InterPro" id="IPR003593">
    <property type="entry name" value="AAA+_ATPase"/>
</dbReference>
<dbReference type="InterPro" id="IPR017871">
    <property type="entry name" value="ABC_transporter-like_CS"/>
</dbReference>
<feature type="transmembrane region" description="Helical" evidence="8">
    <location>
        <begin position="27"/>
        <end position="48"/>
    </location>
</feature>
<dbReference type="PROSITE" id="PS50929">
    <property type="entry name" value="ABC_TM1F"/>
    <property type="match status" value="1"/>
</dbReference>
<dbReference type="SUPFAM" id="SSF90123">
    <property type="entry name" value="ABC transporter transmembrane region"/>
    <property type="match status" value="1"/>
</dbReference>
<dbReference type="STRING" id="1367849.GCA_000518585_03165"/>
<keyword evidence="3 8" id="KW-0812">Transmembrane</keyword>
<comment type="similarity">
    <text evidence="2">Belongs to the ABC transporter superfamily.</text>
</comment>
<evidence type="ECO:0000256" key="2">
    <source>
        <dbReference type="ARBA" id="ARBA00005417"/>
    </source>
</evidence>
<dbReference type="GO" id="GO:0015421">
    <property type="term" value="F:ABC-type oligopeptide transporter activity"/>
    <property type="evidence" value="ECO:0007669"/>
    <property type="project" value="TreeGrafter"/>
</dbReference>
<reference evidence="12 14" key="2">
    <citation type="submission" date="2021-03" db="EMBL/GenBank/DDBJ databases">
        <title>Rapid diversification of plasmids in a genus of pathogenic and nitrogen fixing bacteria.</title>
        <authorList>
            <person name="Weisberg A.J."/>
            <person name="Miller M."/>
            <person name="Ream W."/>
            <person name="Grunwald N.J."/>
            <person name="Chang J.H."/>
        </authorList>
    </citation>
    <scope>NUCLEOTIDE SEQUENCE [LARGE SCALE GENOMIC DNA]</scope>
    <source>
        <strain evidence="12 14">AF3.44</strain>
    </source>
</reference>
<dbReference type="GO" id="GO:0005524">
    <property type="term" value="F:ATP binding"/>
    <property type="evidence" value="ECO:0007669"/>
    <property type="project" value="UniProtKB-KW"/>
</dbReference>
<protein>
    <submittedName>
        <fullName evidence="11">ABC transporter ATP-binding protein</fullName>
    </submittedName>
</protein>
<evidence type="ECO:0000259" key="9">
    <source>
        <dbReference type="PROSITE" id="PS50893"/>
    </source>
</evidence>
<evidence type="ECO:0000256" key="7">
    <source>
        <dbReference type="ARBA" id="ARBA00023136"/>
    </source>
</evidence>
<dbReference type="SMART" id="SM00382">
    <property type="entry name" value="AAA"/>
    <property type="match status" value="1"/>
</dbReference>
<dbReference type="GO" id="GO:0016887">
    <property type="term" value="F:ATP hydrolysis activity"/>
    <property type="evidence" value="ECO:0007669"/>
    <property type="project" value="InterPro"/>
</dbReference>